<reference evidence="2 3" key="1">
    <citation type="submission" date="2019-05" db="EMBL/GenBank/DDBJ databases">
        <title>Another draft genome of Portunus trituberculatus and its Hox gene families provides insights of decapod evolution.</title>
        <authorList>
            <person name="Jeong J.-H."/>
            <person name="Song I."/>
            <person name="Kim S."/>
            <person name="Choi T."/>
            <person name="Kim D."/>
            <person name="Ryu S."/>
            <person name="Kim W."/>
        </authorList>
    </citation>
    <scope>NUCLEOTIDE SEQUENCE [LARGE SCALE GENOMIC DNA]</scope>
    <source>
        <tissue evidence="2">Muscle</tissue>
    </source>
</reference>
<sequence>MPSCFDTVCNTVSKAPAISRAMTSEGRPATREKYQDCDRRRSRSEVERLLEPELSRRLKVVLVQEPRYLLSDDPFECFTDHGEERGMGRSPLGFVRAGKRSLEGSLFSTCVVRGAAVGRRGGGEGADVVVRLATGTPSGRNLQHPSQRGPRARWSSSRAGVWIQV</sequence>
<protein>
    <submittedName>
        <fullName evidence="2">Uncharacterized protein</fullName>
    </submittedName>
</protein>
<dbReference type="Proteomes" id="UP000324222">
    <property type="component" value="Unassembled WGS sequence"/>
</dbReference>
<dbReference type="AlphaFoldDB" id="A0A5B7G3N3"/>
<proteinExistence type="predicted"/>
<feature type="region of interest" description="Disordered" evidence="1">
    <location>
        <begin position="134"/>
        <end position="153"/>
    </location>
</feature>
<name>A0A5B7G3N3_PORTR</name>
<evidence type="ECO:0000256" key="1">
    <source>
        <dbReference type="SAM" id="MobiDB-lite"/>
    </source>
</evidence>
<comment type="caution">
    <text evidence="2">The sequence shown here is derived from an EMBL/GenBank/DDBJ whole genome shotgun (WGS) entry which is preliminary data.</text>
</comment>
<evidence type="ECO:0000313" key="2">
    <source>
        <dbReference type="EMBL" id="MPC54730.1"/>
    </source>
</evidence>
<dbReference type="EMBL" id="VSRR010012592">
    <property type="protein sequence ID" value="MPC54730.1"/>
    <property type="molecule type" value="Genomic_DNA"/>
</dbReference>
<evidence type="ECO:0000313" key="3">
    <source>
        <dbReference type="Proteomes" id="UP000324222"/>
    </source>
</evidence>
<feature type="compositionally biased region" description="Polar residues" evidence="1">
    <location>
        <begin position="135"/>
        <end position="146"/>
    </location>
</feature>
<keyword evidence="3" id="KW-1185">Reference proteome</keyword>
<organism evidence="2 3">
    <name type="scientific">Portunus trituberculatus</name>
    <name type="common">Swimming crab</name>
    <name type="synonym">Neptunus trituberculatus</name>
    <dbReference type="NCBI Taxonomy" id="210409"/>
    <lineage>
        <taxon>Eukaryota</taxon>
        <taxon>Metazoa</taxon>
        <taxon>Ecdysozoa</taxon>
        <taxon>Arthropoda</taxon>
        <taxon>Crustacea</taxon>
        <taxon>Multicrustacea</taxon>
        <taxon>Malacostraca</taxon>
        <taxon>Eumalacostraca</taxon>
        <taxon>Eucarida</taxon>
        <taxon>Decapoda</taxon>
        <taxon>Pleocyemata</taxon>
        <taxon>Brachyura</taxon>
        <taxon>Eubrachyura</taxon>
        <taxon>Portunoidea</taxon>
        <taxon>Portunidae</taxon>
        <taxon>Portuninae</taxon>
        <taxon>Portunus</taxon>
    </lineage>
</organism>
<gene>
    <name evidence="2" type="ORF">E2C01_048655</name>
</gene>
<accession>A0A5B7G3N3</accession>